<dbReference type="SUPFAM" id="SSF48371">
    <property type="entry name" value="ARM repeat"/>
    <property type="match status" value="1"/>
</dbReference>
<evidence type="ECO:0000256" key="4">
    <source>
        <dbReference type="ARBA" id="ARBA00022776"/>
    </source>
</evidence>
<evidence type="ECO:0000313" key="9">
    <source>
        <dbReference type="Proteomes" id="UP001318860"/>
    </source>
</evidence>
<evidence type="ECO:0000256" key="7">
    <source>
        <dbReference type="ARBA" id="ARBA00023306"/>
    </source>
</evidence>
<proteinExistence type="predicted"/>
<keyword evidence="3" id="KW-0227">DNA damage</keyword>
<comment type="caution">
    <text evidence="8">The sequence shown here is derived from an EMBL/GenBank/DDBJ whole genome shotgun (WGS) entry which is preliminary data.</text>
</comment>
<dbReference type="Proteomes" id="UP001318860">
    <property type="component" value="Unassembled WGS sequence"/>
</dbReference>
<keyword evidence="4" id="KW-0498">Mitosis</keyword>
<sequence>MGNADAPNPSLLDLLKKILLDFGNELLIPCDSIEELLQKLDKLENLLSIIYQDFREMFEVALQPSKDALIADEFTRHAEMDVRVSVASCISEIVRIYAPDGPYEKEQMKIAVSAFESLACMSGRAYSKAVSILGTMSYSKSCVLMLDLQCHDLVHQMFHLFLNGIRTSHSDAIFSNMENIMTAIIRSNYDCDESTLELAKILLARLKKENQNVSSVAFQLAENTFKNCSNELKTYLLEAIRCLGIPVEDYAEVVVSLFHDATQRENMLISVASLRHWLLSLDLYRLKGKLIPEKSLTHYTRARVPHLSKKSGFQGKGCEQMFWGRVGWLQGKGLVASGCYVDYDDGDSEILIRPCGGMLAIDWR</sequence>
<reference evidence="8 9" key="1">
    <citation type="journal article" date="2021" name="Comput. Struct. Biotechnol. J.">
        <title>De novo genome assembly of the potent medicinal plant Rehmannia glutinosa using nanopore technology.</title>
        <authorList>
            <person name="Ma L."/>
            <person name="Dong C."/>
            <person name="Song C."/>
            <person name="Wang X."/>
            <person name="Zheng X."/>
            <person name="Niu Y."/>
            <person name="Chen S."/>
            <person name="Feng W."/>
        </authorList>
    </citation>
    <scope>NUCLEOTIDE SEQUENCE [LARGE SCALE GENOMIC DNA]</scope>
    <source>
        <strain evidence="8">DH-2019</strain>
    </source>
</reference>
<dbReference type="InterPro" id="IPR039776">
    <property type="entry name" value="Pds5"/>
</dbReference>
<name>A0ABR0W8G9_REHGL</name>
<evidence type="ECO:0000256" key="1">
    <source>
        <dbReference type="ARBA" id="ARBA00004123"/>
    </source>
</evidence>
<keyword evidence="9" id="KW-1185">Reference proteome</keyword>
<comment type="subcellular location">
    <subcellularLocation>
        <location evidence="1">Nucleus</location>
    </subcellularLocation>
</comment>
<dbReference type="Pfam" id="PF20168">
    <property type="entry name" value="PDS5"/>
    <property type="match status" value="1"/>
</dbReference>
<evidence type="ECO:0000256" key="2">
    <source>
        <dbReference type="ARBA" id="ARBA00022618"/>
    </source>
</evidence>
<evidence type="ECO:0000256" key="6">
    <source>
        <dbReference type="ARBA" id="ARBA00023242"/>
    </source>
</evidence>
<protein>
    <submittedName>
        <fullName evidence="8">Uncharacterized protein</fullName>
    </submittedName>
</protein>
<keyword evidence="6" id="KW-0539">Nucleus</keyword>
<evidence type="ECO:0000313" key="8">
    <source>
        <dbReference type="EMBL" id="KAK6143946.1"/>
    </source>
</evidence>
<dbReference type="InterPro" id="IPR016024">
    <property type="entry name" value="ARM-type_fold"/>
</dbReference>
<evidence type="ECO:0000256" key="3">
    <source>
        <dbReference type="ARBA" id="ARBA00022763"/>
    </source>
</evidence>
<keyword evidence="7" id="KW-0131">Cell cycle</keyword>
<keyword evidence="5" id="KW-0234">DNA repair</keyword>
<dbReference type="PANTHER" id="PTHR12663:SF62">
    <property type="match status" value="1"/>
</dbReference>
<dbReference type="EMBL" id="JABTTQ020000012">
    <property type="protein sequence ID" value="KAK6143946.1"/>
    <property type="molecule type" value="Genomic_DNA"/>
</dbReference>
<keyword evidence="2" id="KW-0132">Cell division</keyword>
<gene>
    <name evidence="8" type="ORF">DH2020_020766</name>
</gene>
<organism evidence="8 9">
    <name type="scientific">Rehmannia glutinosa</name>
    <name type="common">Chinese foxglove</name>
    <dbReference type="NCBI Taxonomy" id="99300"/>
    <lineage>
        <taxon>Eukaryota</taxon>
        <taxon>Viridiplantae</taxon>
        <taxon>Streptophyta</taxon>
        <taxon>Embryophyta</taxon>
        <taxon>Tracheophyta</taxon>
        <taxon>Spermatophyta</taxon>
        <taxon>Magnoliopsida</taxon>
        <taxon>eudicotyledons</taxon>
        <taxon>Gunneridae</taxon>
        <taxon>Pentapetalae</taxon>
        <taxon>asterids</taxon>
        <taxon>lamiids</taxon>
        <taxon>Lamiales</taxon>
        <taxon>Orobanchaceae</taxon>
        <taxon>Rehmannieae</taxon>
        <taxon>Rehmannia</taxon>
    </lineage>
</organism>
<evidence type="ECO:0000256" key="5">
    <source>
        <dbReference type="ARBA" id="ARBA00023204"/>
    </source>
</evidence>
<dbReference type="PANTHER" id="PTHR12663">
    <property type="entry name" value="ANDROGEN INDUCED INHIBITOR OF PROLIFERATION AS3 / PDS5-RELATED"/>
    <property type="match status" value="1"/>
</dbReference>
<accession>A0ABR0W8G9</accession>